<protein>
    <submittedName>
        <fullName evidence="3">CIC11C00000002652</fullName>
    </submittedName>
</protein>
<dbReference type="Proteomes" id="UP000182334">
    <property type="component" value="Chromosome IV"/>
</dbReference>
<evidence type="ECO:0000313" key="3">
    <source>
        <dbReference type="EMBL" id="SGZ54129.1"/>
    </source>
</evidence>
<accession>A0A1L0BRZ2</accession>
<dbReference type="STRING" id="45354.A0A1L0BRZ2"/>
<dbReference type="EMBL" id="LT635759">
    <property type="protein sequence ID" value="SGZ54129.1"/>
    <property type="molecule type" value="Genomic_DNA"/>
</dbReference>
<reference evidence="3 4" key="1">
    <citation type="submission" date="2016-10" db="EMBL/GenBank/DDBJ databases">
        <authorList>
            <person name="de Groot N.N."/>
        </authorList>
    </citation>
    <scope>NUCLEOTIDE SEQUENCE [LARGE SCALE GENOMIC DNA]</scope>
    <source>
        <strain evidence="3 4">CBS 141442</strain>
    </source>
</reference>
<feature type="domain" description="RRN7-type" evidence="1">
    <location>
        <begin position="5"/>
        <end position="38"/>
    </location>
</feature>
<gene>
    <name evidence="3" type="ORF">SAMEA4029010_CIC11G00000002652</name>
</gene>
<dbReference type="AlphaFoldDB" id="A0A1L0BRZ2"/>
<dbReference type="OrthoDB" id="428577at2759"/>
<dbReference type="InterPro" id="IPR048540">
    <property type="entry name" value="Rrn7_cyclin_N"/>
</dbReference>
<evidence type="ECO:0000313" key="4">
    <source>
        <dbReference type="Proteomes" id="UP000182334"/>
    </source>
</evidence>
<name>A0A1L0BRZ2_9ASCO</name>
<dbReference type="Pfam" id="PF11781">
    <property type="entry name" value="Zn_ribbon_RRN7"/>
    <property type="match status" value="1"/>
</dbReference>
<evidence type="ECO:0000259" key="1">
    <source>
        <dbReference type="Pfam" id="PF11781"/>
    </source>
</evidence>
<keyword evidence="4" id="KW-1185">Reference proteome</keyword>
<organism evidence="3 4">
    <name type="scientific">Sungouiella intermedia</name>
    <dbReference type="NCBI Taxonomy" id="45354"/>
    <lineage>
        <taxon>Eukaryota</taxon>
        <taxon>Fungi</taxon>
        <taxon>Dikarya</taxon>
        <taxon>Ascomycota</taxon>
        <taxon>Saccharomycotina</taxon>
        <taxon>Pichiomycetes</taxon>
        <taxon>Metschnikowiaceae</taxon>
        <taxon>Sungouiella</taxon>
    </lineage>
</organism>
<dbReference type="InterPro" id="IPR021752">
    <property type="entry name" value="TF_Rrn7_Zf"/>
</dbReference>
<proteinExistence type="predicted"/>
<sequence length="470" mass="54140">MSQTWLRGPVCGVDNCRSRLYRLSAGRKFCQFGHVMEGNFEFDDDDGEQYVQTRRLNILLTDTGFGASASQATEKARSTNTKRLYGRSGKIHLLRCLQYVLKTVTPKVVDLLYPDMEQRRKDKFKRDLTVVVKLMWVRCMEKVLAGAGVRLADLYPLIFLAIRLLNTYPVYVDDMLVILRENKVPYINALQMLPKDMQLLLSLATMALLTNSAIPLDDAFYKYVAKMATMVAPAKFWNISVEYFYPNVFSLFADLELDAPKLMVVFHRIVSRTSPTLLALKISGPSGLPDGKYLGMMYLIIKIYFVGSPTVVDFDLWLSWLQNQGARLPCFEDRNHCMDPKTLLDLSDEQTDEYCNWIYDNLLTGKHEEDLENVSPMESRLFKIFALKKEALINKPSEEIPMEIPKRSDTAKPPFKRVFNDLDLSHVSLMETHLSHYFCVRYGLKTRTFEEMVDMAESQLLQLIKTDELI</sequence>
<evidence type="ECO:0000259" key="2">
    <source>
        <dbReference type="Pfam" id="PF20644"/>
    </source>
</evidence>
<feature type="domain" description="Rrn7/TAF1B N-terminal cyclin" evidence="2">
    <location>
        <begin position="150"/>
        <end position="195"/>
    </location>
</feature>
<dbReference type="Pfam" id="PF20644">
    <property type="entry name" value="Rrn7_cyclin_N"/>
    <property type="match status" value="1"/>
</dbReference>